<gene>
    <name evidence="1" type="ORF">LPLAT_LOCUS14213</name>
</gene>
<reference evidence="1" key="1">
    <citation type="submission" date="2024-04" db="EMBL/GenBank/DDBJ databases">
        <authorList>
            <consortium name="Molecular Ecology Group"/>
        </authorList>
    </citation>
    <scope>NUCLEOTIDE SEQUENCE</scope>
</reference>
<accession>A0AAV2P9P0</accession>
<dbReference type="Proteomes" id="UP001497644">
    <property type="component" value="Chromosome 9"/>
</dbReference>
<dbReference type="AlphaFoldDB" id="A0AAV2P9P0"/>
<evidence type="ECO:0000313" key="1">
    <source>
        <dbReference type="EMBL" id="CAL1689252.1"/>
    </source>
</evidence>
<sequence>MTPKQSGLTYSFYRCILKSTFAASNQLAWPLEDRWTAGSALSARKHQQVVHCDRSRLEPLFSRLPDLNSISTTRNENDNEGRERAGIGELIPMPPLFVHRT</sequence>
<proteinExistence type="predicted"/>
<keyword evidence="2" id="KW-1185">Reference proteome</keyword>
<protein>
    <submittedName>
        <fullName evidence="1">Uncharacterized protein</fullName>
    </submittedName>
</protein>
<name>A0AAV2P9P0_9HYME</name>
<organism evidence="1 2">
    <name type="scientific">Lasius platythorax</name>
    <dbReference type="NCBI Taxonomy" id="488582"/>
    <lineage>
        <taxon>Eukaryota</taxon>
        <taxon>Metazoa</taxon>
        <taxon>Ecdysozoa</taxon>
        <taxon>Arthropoda</taxon>
        <taxon>Hexapoda</taxon>
        <taxon>Insecta</taxon>
        <taxon>Pterygota</taxon>
        <taxon>Neoptera</taxon>
        <taxon>Endopterygota</taxon>
        <taxon>Hymenoptera</taxon>
        <taxon>Apocrita</taxon>
        <taxon>Aculeata</taxon>
        <taxon>Formicoidea</taxon>
        <taxon>Formicidae</taxon>
        <taxon>Formicinae</taxon>
        <taxon>Lasius</taxon>
        <taxon>Lasius</taxon>
    </lineage>
</organism>
<evidence type="ECO:0000313" key="2">
    <source>
        <dbReference type="Proteomes" id="UP001497644"/>
    </source>
</evidence>
<dbReference type="EMBL" id="OZ034832">
    <property type="protein sequence ID" value="CAL1689252.1"/>
    <property type="molecule type" value="Genomic_DNA"/>
</dbReference>